<dbReference type="SUPFAM" id="SSF46785">
    <property type="entry name" value="Winged helix' DNA-binding domain"/>
    <property type="match status" value="1"/>
</dbReference>
<dbReference type="PROSITE" id="PS51197">
    <property type="entry name" value="HTH_RRF2_2"/>
    <property type="match status" value="1"/>
</dbReference>
<dbReference type="InterPro" id="IPR036388">
    <property type="entry name" value="WH-like_DNA-bd_sf"/>
</dbReference>
<dbReference type="InterPro" id="IPR030489">
    <property type="entry name" value="TR_Rrf2-type_CS"/>
</dbReference>
<reference evidence="2 3" key="1">
    <citation type="submission" date="2012-12" db="EMBL/GenBank/DDBJ databases">
        <title>Genome assembly of Fulvivirga imtechensis AK7.</title>
        <authorList>
            <person name="Nupur N."/>
            <person name="Khatri I."/>
            <person name="Kumar R."/>
            <person name="Subramanian S."/>
            <person name="Pinnaka A."/>
        </authorList>
    </citation>
    <scope>NUCLEOTIDE SEQUENCE [LARGE SCALE GENOMIC DNA]</scope>
    <source>
        <strain evidence="2 3">AK7</strain>
    </source>
</reference>
<dbReference type="GO" id="GO:0003677">
    <property type="term" value="F:DNA binding"/>
    <property type="evidence" value="ECO:0007669"/>
    <property type="project" value="UniProtKB-KW"/>
</dbReference>
<dbReference type="STRING" id="1237149.C900_04229"/>
<dbReference type="Gene3D" id="1.10.10.10">
    <property type="entry name" value="Winged helix-like DNA-binding domain superfamily/Winged helix DNA-binding domain"/>
    <property type="match status" value="1"/>
</dbReference>
<dbReference type="RefSeq" id="WP_009577958.1">
    <property type="nucleotide sequence ID" value="NZ_AMZN01000006.1"/>
</dbReference>
<dbReference type="InterPro" id="IPR000944">
    <property type="entry name" value="Tscrpt_reg_Rrf2"/>
</dbReference>
<name>L8K1P7_9BACT</name>
<dbReference type="GO" id="GO:0005829">
    <property type="term" value="C:cytosol"/>
    <property type="evidence" value="ECO:0007669"/>
    <property type="project" value="TreeGrafter"/>
</dbReference>
<keyword evidence="1" id="KW-0238">DNA-binding</keyword>
<dbReference type="InterPro" id="IPR036390">
    <property type="entry name" value="WH_DNA-bd_sf"/>
</dbReference>
<dbReference type="OrthoDB" id="9802344at2"/>
<dbReference type="NCBIfam" id="TIGR00738">
    <property type="entry name" value="rrf2_super"/>
    <property type="match status" value="1"/>
</dbReference>
<dbReference type="AlphaFoldDB" id="L8K1P7"/>
<dbReference type="EMBL" id="AMZN01000006">
    <property type="protein sequence ID" value="ELR73377.1"/>
    <property type="molecule type" value="Genomic_DNA"/>
</dbReference>
<gene>
    <name evidence="2" type="ORF">C900_04229</name>
</gene>
<sequence>MISKKSKYALNALVHLARQYGEGPILISTIAEEENIPQKFLETILLDLKNSGILGSKKGKGGGYYLRKKPEEVNIAQVLRLFDGAIALLPCVTFRFYERCEECKDEDTCSIREAFLKVRNESVRIFKNETLKTLVEREKVLLKKKRKK</sequence>
<dbReference type="Pfam" id="PF02082">
    <property type="entry name" value="Rrf2"/>
    <property type="match status" value="1"/>
</dbReference>
<dbReference type="PROSITE" id="PS01332">
    <property type="entry name" value="HTH_RRF2_1"/>
    <property type="match status" value="1"/>
</dbReference>
<dbReference type="eggNOG" id="COG1959">
    <property type="taxonomic scope" value="Bacteria"/>
</dbReference>
<dbReference type="PANTHER" id="PTHR33221">
    <property type="entry name" value="WINGED HELIX-TURN-HELIX TRANSCRIPTIONAL REGULATOR, RRF2 FAMILY"/>
    <property type="match status" value="1"/>
</dbReference>
<protein>
    <submittedName>
        <fullName evidence="2">Transcriptional regulator, BadM/Rrf2 family protein</fullName>
    </submittedName>
</protein>
<proteinExistence type="predicted"/>
<dbReference type="Proteomes" id="UP000011135">
    <property type="component" value="Unassembled WGS sequence"/>
</dbReference>
<comment type="caution">
    <text evidence="2">The sequence shown here is derived from an EMBL/GenBank/DDBJ whole genome shotgun (WGS) entry which is preliminary data.</text>
</comment>
<evidence type="ECO:0000256" key="1">
    <source>
        <dbReference type="ARBA" id="ARBA00023125"/>
    </source>
</evidence>
<dbReference type="PANTHER" id="PTHR33221:SF5">
    <property type="entry name" value="HTH-TYPE TRANSCRIPTIONAL REGULATOR ISCR"/>
    <property type="match status" value="1"/>
</dbReference>
<accession>L8K1P7</accession>
<dbReference type="GO" id="GO:0003700">
    <property type="term" value="F:DNA-binding transcription factor activity"/>
    <property type="evidence" value="ECO:0007669"/>
    <property type="project" value="TreeGrafter"/>
</dbReference>
<evidence type="ECO:0000313" key="2">
    <source>
        <dbReference type="EMBL" id="ELR73377.1"/>
    </source>
</evidence>
<organism evidence="2 3">
    <name type="scientific">Fulvivirga imtechensis AK7</name>
    <dbReference type="NCBI Taxonomy" id="1237149"/>
    <lineage>
        <taxon>Bacteria</taxon>
        <taxon>Pseudomonadati</taxon>
        <taxon>Bacteroidota</taxon>
        <taxon>Cytophagia</taxon>
        <taxon>Cytophagales</taxon>
        <taxon>Fulvivirgaceae</taxon>
        <taxon>Fulvivirga</taxon>
    </lineage>
</organism>
<keyword evidence="3" id="KW-1185">Reference proteome</keyword>
<evidence type="ECO:0000313" key="3">
    <source>
        <dbReference type="Proteomes" id="UP000011135"/>
    </source>
</evidence>